<reference evidence="9" key="1">
    <citation type="journal article" date="2020" name="Stud. Mycol.">
        <title>101 Dothideomycetes genomes: a test case for predicting lifestyles and emergence of pathogens.</title>
        <authorList>
            <person name="Haridas S."/>
            <person name="Albert R."/>
            <person name="Binder M."/>
            <person name="Bloem J."/>
            <person name="Labutti K."/>
            <person name="Salamov A."/>
            <person name="Andreopoulos B."/>
            <person name="Baker S."/>
            <person name="Barry K."/>
            <person name="Bills G."/>
            <person name="Bluhm B."/>
            <person name="Cannon C."/>
            <person name="Castanera R."/>
            <person name="Culley D."/>
            <person name="Daum C."/>
            <person name="Ezra D."/>
            <person name="Gonzalez J."/>
            <person name="Henrissat B."/>
            <person name="Kuo A."/>
            <person name="Liang C."/>
            <person name="Lipzen A."/>
            <person name="Lutzoni F."/>
            <person name="Magnuson J."/>
            <person name="Mondo S."/>
            <person name="Nolan M."/>
            <person name="Ohm R."/>
            <person name="Pangilinan J."/>
            <person name="Park H.-J."/>
            <person name="Ramirez L."/>
            <person name="Alfaro M."/>
            <person name="Sun H."/>
            <person name="Tritt A."/>
            <person name="Yoshinaga Y."/>
            <person name="Zwiers L.-H."/>
            <person name="Turgeon B."/>
            <person name="Goodwin S."/>
            <person name="Spatafora J."/>
            <person name="Crous P."/>
            <person name="Grigoriev I."/>
        </authorList>
    </citation>
    <scope>NUCLEOTIDE SEQUENCE</scope>
    <source>
        <strain evidence="9">CBS 130266</strain>
    </source>
</reference>
<feature type="compositionally biased region" description="Polar residues" evidence="7">
    <location>
        <begin position="284"/>
        <end position="294"/>
    </location>
</feature>
<dbReference type="GO" id="GO:0005829">
    <property type="term" value="C:cytosol"/>
    <property type="evidence" value="ECO:0007669"/>
    <property type="project" value="TreeGrafter"/>
</dbReference>
<dbReference type="InterPro" id="IPR028889">
    <property type="entry name" value="USP"/>
</dbReference>
<comment type="similarity">
    <text evidence="6">Belongs to the peptidase C19 family.</text>
</comment>
<feature type="region of interest" description="Disordered" evidence="7">
    <location>
        <begin position="1"/>
        <end position="397"/>
    </location>
</feature>
<feature type="region of interest" description="Disordered" evidence="7">
    <location>
        <begin position="849"/>
        <end position="903"/>
    </location>
</feature>
<dbReference type="PANTHER" id="PTHR24006:SF687">
    <property type="entry name" value="UBIQUITIN CARBOXYL-TERMINAL HYDROLASE 10"/>
    <property type="match status" value="1"/>
</dbReference>
<dbReference type="GO" id="GO:0005634">
    <property type="term" value="C:nucleus"/>
    <property type="evidence" value="ECO:0007669"/>
    <property type="project" value="TreeGrafter"/>
</dbReference>
<evidence type="ECO:0000256" key="6">
    <source>
        <dbReference type="RuleBase" id="RU366025"/>
    </source>
</evidence>
<dbReference type="SUPFAM" id="SSF54001">
    <property type="entry name" value="Cysteine proteinases"/>
    <property type="match status" value="1"/>
</dbReference>
<keyword evidence="2 6" id="KW-0645">Protease</keyword>
<keyword evidence="10" id="KW-1185">Reference proteome</keyword>
<dbReference type="InterPro" id="IPR018200">
    <property type="entry name" value="USP_CS"/>
</dbReference>
<accession>A0A9P4NWF5</accession>
<name>A0A9P4NWF5_9PEZI</name>
<dbReference type="OrthoDB" id="429671at2759"/>
<dbReference type="InterPro" id="IPR001394">
    <property type="entry name" value="Peptidase_C19_UCH"/>
</dbReference>
<feature type="compositionally biased region" description="Basic and acidic residues" evidence="7">
    <location>
        <begin position="336"/>
        <end position="348"/>
    </location>
</feature>
<organism evidence="9 10">
    <name type="scientific">Tothia fuscella</name>
    <dbReference type="NCBI Taxonomy" id="1048955"/>
    <lineage>
        <taxon>Eukaryota</taxon>
        <taxon>Fungi</taxon>
        <taxon>Dikarya</taxon>
        <taxon>Ascomycota</taxon>
        <taxon>Pezizomycotina</taxon>
        <taxon>Dothideomycetes</taxon>
        <taxon>Pleosporomycetidae</taxon>
        <taxon>Venturiales</taxon>
        <taxon>Cylindrosympodiaceae</taxon>
        <taxon>Tothia</taxon>
    </lineage>
</organism>
<sequence>MMPNNAPPHSRRHGQGQHQHQHEYQYNPYGQPPPNPYYGHGQFPPQAYYYPPPYNQQQYNPQPQYNPQAYPRQYQQQPPPPPPPVQQQHAPMIVSSHLPPQSQPFYPAAMRHHMPTPPAPQPIQTPPQVPPPASMPSIPSAPSISSVTARASPALSAKSAAVSSPPPQSAVSRVSVNSEPPALQLPTPQQARRGPPFRLELPWLSNPTQPFPPRARHKRRVINYNTSVVYPLPEQEIEPVEQEQREEPEEVVPESTEEVVDNLAEETSESQTSTLAAASDHETPATSQAPSETGSEAPMTPVSVAQPTQVPTHRRTGTKPVVPIIPKFTKPASPAVKKDTPAEEKRDGAASNGQLTPSASTSDTTQSSATLQADANESATEKEATVEPAAKAPPKSWAELLKGPKVAAKIDTSHTNGVSNNEVVNGTKPVSAADAIRSFSVDNSGNKINFFQPRGLVNSGNMCYMNSVLQVLAFCTPFYDFLDLVGKRVAHKIKSDTPLLDAMIEFLREFPVIDSADSVEQLRLRLKKEELEQFGDSFTPDYVYDATKSLPRFSTMRRGHQQDAEEYLNFLLETLHDECAKILGTSPASESNGVQSPVSSMGGDAGWQEVGPKQKSAVSQSSGNSTLESPIAKIFGGMLRSELRVPGKKNSLTYQPYQPLQLDIGAPEVHNIVDALKGLTRSETIHGDFNPTRGKDVAATKQIFIDTLPPVLILHLKRFQYDNKGGTQKIWKKVGYPLELTMPREVFNQQQRNTLQITGFPKYRLTAVIYHHGKNATSGHYTVDVRRQEGREWIRIDDTLIRRLRSEDVASGGAEEDPKILAKALQQHQDASAGKTNIFDQFGEVEDEGDEAENGGVWNQANGSGGSGGRKWSSVANGVGTPKAQVQQQQESKEVGTPKERDGKDSKVAYILFYRRI</sequence>
<feature type="domain" description="USP" evidence="8">
    <location>
        <begin position="454"/>
        <end position="826"/>
    </location>
</feature>
<keyword evidence="3 6" id="KW-0833">Ubl conjugation pathway</keyword>
<dbReference type="GO" id="GO:0016579">
    <property type="term" value="P:protein deubiquitination"/>
    <property type="evidence" value="ECO:0007669"/>
    <property type="project" value="InterPro"/>
</dbReference>
<feature type="compositionally biased region" description="Low complexity" evidence="7">
    <location>
        <begin position="135"/>
        <end position="191"/>
    </location>
</feature>
<feature type="compositionally biased region" description="Polar residues" evidence="7">
    <location>
        <begin position="586"/>
        <end position="599"/>
    </location>
</feature>
<gene>
    <name evidence="9" type="ORF">EJ08DRAFT_695011</name>
</gene>
<proteinExistence type="inferred from homology"/>
<dbReference type="EMBL" id="MU007023">
    <property type="protein sequence ID" value="KAF2432976.1"/>
    <property type="molecule type" value="Genomic_DNA"/>
</dbReference>
<feature type="compositionally biased region" description="Polar residues" evidence="7">
    <location>
        <begin position="616"/>
        <end position="626"/>
    </location>
</feature>
<feature type="compositionally biased region" description="Basic and acidic residues" evidence="7">
    <location>
        <begin position="891"/>
        <end position="903"/>
    </location>
</feature>
<dbReference type="EC" id="3.4.19.12" evidence="6"/>
<evidence type="ECO:0000313" key="10">
    <source>
        <dbReference type="Proteomes" id="UP000800235"/>
    </source>
</evidence>
<evidence type="ECO:0000256" key="3">
    <source>
        <dbReference type="ARBA" id="ARBA00022786"/>
    </source>
</evidence>
<evidence type="ECO:0000259" key="8">
    <source>
        <dbReference type="PROSITE" id="PS50235"/>
    </source>
</evidence>
<feature type="compositionally biased region" description="Acidic residues" evidence="7">
    <location>
        <begin position="235"/>
        <end position="268"/>
    </location>
</feature>
<feature type="compositionally biased region" description="Low complexity" evidence="7">
    <location>
        <begin position="44"/>
        <end position="76"/>
    </location>
</feature>
<dbReference type="Proteomes" id="UP000800235">
    <property type="component" value="Unassembled WGS sequence"/>
</dbReference>
<feature type="region of interest" description="Disordered" evidence="7">
    <location>
        <begin position="585"/>
        <end position="626"/>
    </location>
</feature>
<comment type="catalytic activity">
    <reaction evidence="1 6">
        <text>Thiol-dependent hydrolysis of ester, thioester, amide, peptide and isopeptide bonds formed by the C-terminal Gly of ubiquitin (a 76-residue protein attached to proteins as an intracellular targeting signal).</text>
        <dbReference type="EC" id="3.4.19.12"/>
    </reaction>
</comment>
<evidence type="ECO:0000256" key="1">
    <source>
        <dbReference type="ARBA" id="ARBA00000707"/>
    </source>
</evidence>
<protein>
    <recommendedName>
        <fullName evidence="6">Ubiquitin carboxyl-terminal hydrolase</fullName>
        <ecNumber evidence="6">3.4.19.12</ecNumber>
    </recommendedName>
</protein>
<comment type="caution">
    <text evidence="9">The sequence shown here is derived from an EMBL/GenBank/DDBJ whole genome shotgun (WGS) entry which is preliminary data.</text>
</comment>
<dbReference type="CDD" id="cd02257">
    <property type="entry name" value="Peptidase_C19"/>
    <property type="match status" value="1"/>
</dbReference>
<dbReference type="AlphaFoldDB" id="A0A9P4NWF5"/>
<dbReference type="PANTHER" id="PTHR24006">
    <property type="entry name" value="UBIQUITIN CARBOXYL-TERMINAL HYDROLASE"/>
    <property type="match status" value="1"/>
</dbReference>
<evidence type="ECO:0000313" key="9">
    <source>
        <dbReference type="EMBL" id="KAF2432976.1"/>
    </source>
</evidence>
<evidence type="ECO:0000256" key="7">
    <source>
        <dbReference type="SAM" id="MobiDB-lite"/>
    </source>
</evidence>
<dbReference type="PROSITE" id="PS00973">
    <property type="entry name" value="USP_2"/>
    <property type="match status" value="1"/>
</dbReference>
<evidence type="ECO:0000256" key="2">
    <source>
        <dbReference type="ARBA" id="ARBA00022670"/>
    </source>
</evidence>
<dbReference type="GO" id="GO:0006508">
    <property type="term" value="P:proteolysis"/>
    <property type="evidence" value="ECO:0007669"/>
    <property type="project" value="UniProtKB-KW"/>
</dbReference>
<dbReference type="InterPro" id="IPR050164">
    <property type="entry name" value="Peptidase_C19"/>
</dbReference>
<keyword evidence="5 6" id="KW-0788">Thiol protease</keyword>
<dbReference type="Pfam" id="PF00443">
    <property type="entry name" value="UCH"/>
    <property type="match status" value="1"/>
</dbReference>
<evidence type="ECO:0000256" key="4">
    <source>
        <dbReference type="ARBA" id="ARBA00022801"/>
    </source>
</evidence>
<keyword evidence="4 6" id="KW-0378">Hydrolase</keyword>
<feature type="compositionally biased region" description="Low complexity" evidence="7">
    <location>
        <begin position="356"/>
        <end position="370"/>
    </location>
</feature>
<feature type="compositionally biased region" description="Pro residues" evidence="7">
    <location>
        <begin position="115"/>
        <end position="134"/>
    </location>
</feature>
<evidence type="ECO:0000256" key="5">
    <source>
        <dbReference type="ARBA" id="ARBA00022807"/>
    </source>
</evidence>
<dbReference type="PROSITE" id="PS00972">
    <property type="entry name" value="USP_1"/>
    <property type="match status" value="1"/>
</dbReference>
<dbReference type="GO" id="GO:0004843">
    <property type="term" value="F:cysteine-type deubiquitinase activity"/>
    <property type="evidence" value="ECO:0007669"/>
    <property type="project" value="UniProtKB-UniRule"/>
</dbReference>
<dbReference type="Gene3D" id="3.90.70.10">
    <property type="entry name" value="Cysteine proteinases"/>
    <property type="match status" value="1"/>
</dbReference>
<dbReference type="PROSITE" id="PS50235">
    <property type="entry name" value="USP_3"/>
    <property type="match status" value="1"/>
</dbReference>
<dbReference type="InterPro" id="IPR038765">
    <property type="entry name" value="Papain-like_cys_pep_sf"/>
</dbReference>